<evidence type="ECO:0000313" key="3">
    <source>
        <dbReference type="Proteomes" id="UP000221860"/>
    </source>
</evidence>
<name>A0A2G1MFM2_9RHOB</name>
<feature type="signal peptide" evidence="1">
    <location>
        <begin position="1"/>
        <end position="21"/>
    </location>
</feature>
<comment type="caution">
    <text evidence="2">The sequence shown here is derived from an EMBL/GenBank/DDBJ whole genome shotgun (WGS) entry which is preliminary data.</text>
</comment>
<feature type="chain" id="PRO_5013854403" description="C4-dicarboxylate ABC transporter substrate-binding protein" evidence="1">
    <location>
        <begin position="22"/>
        <end position="72"/>
    </location>
</feature>
<dbReference type="OrthoDB" id="5801419at2"/>
<evidence type="ECO:0008006" key="4">
    <source>
        <dbReference type="Google" id="ProtNLM"/>
    </source>
</evidence>
<dbReference type="RefSeq" id="WP_099277010.1">
    <property type="nucleotide sequence ID" value="NZ_KZ304959.1"/>
</dbReference>
<evidence type="ECO:0000256" key="1">
    <source>
        <dbReference type="SAM" id="SignalP"/>
    </source>
</evidence>
<dbReference type="EMBL" id="NQWH01000013">
    <property type="protein sequence ID" value="PHP27531.1"/>
    <property type="molecule type" value="Genomic_DNA"/>
</dbReference>
<reference evidence="2 3" key="1">
    <citation type="submission" date="2017-08" db="EMBL/GenBank/DDBJ databases">
        <title>Draft Genome Sequence of Loktanella cinnabarina Strain XM1, Isolated from Coastal Surface Water.</title>
        <authorList>
            <person name="Ma R."/>
            <person name="Wang J."/>
            <person name="Wang Q."/>
            <person name="Ma Z."/>
            <person name="Li J."/>
            <person name="Chen L."/>
        </authorList>
    </citation>
    <scope>NUCLEOTIDE SEQUENCE [LARGE SCALE GENOMIC DNA]</scope>
    <source>
        <strain evidence="2 3">XM1</strain>
    </source>
</reference>
<keyword evidence="1" id="KW-0732">Signal</keyword>
<organism evidence="2 3">
    <name type="scientific">Limimaricola cinnabarinus</name>
    <dbReference type="NCBI Taxonomy" id="1125964"/>
    <lineage>
        <taxon>Bacteria</taxon>
        <taxon>Pseudomonadati</taxon>
        <taxon>Pseudomonadota</taxon>
        <taxon>Alphaproteobacteria</taxon>
        <taxon>Rhodobacterales</taxon>
        <taxon>Paracoccaceae</taxon>
        <taxon>Limimaricola</taxon>
    </lineage>
</organism>
<gene>
    <name evidence="2" type="ORF">CJ301_10245</name>
</gene>
<evidence type="ECO:0000313" key="2">
    <source>
        <dbReference type="EMBL" id="PHP27531.1"/>
    </source>
</evidence>
<proteinExistence type="predicted"/>
<sequence length="72" mass="7583">MATKFGITTMAVLGLAGAAMAQDAPMFGGEEDQAYAQKVWQAMVEQNLAGEGAIMSFPYPGTISFNKIAAKH</sequence>
<dbReference type="AlphaFoldDB" id="A0A2G1MFM2"/>
<dbReference type="Proteomes" id="UP000221860">
    <property type="component" value="Unassembled WGS sequence"/>
</dbReference>
<protein>
    <recommendedName>
        <fullName evidence="4">C4-dicarboxylate ABC transporter substrate-binding protein</fullName>
    </recommendedName>
</protein>
<accession>A0A2G1MFM2</accession>
<keyword evidence="3" id="KW-1185">Reference proteome</keyword>